<organism evidence="1 2">
    <name type="scientific">Panagrellus redivivus</name>
    <name type="common">Microworm</name>
    <dbReference type="NCBI Taxonomy" id="6233"/>
    <lineage>
        <taxon>Eukaryota</taxon>
        <taxon>Metazoa</taxon>
        <taxon>Ecdysozoa</taxon>
        <taxon>Nematoda</taxon>
        <taxon>Chromadorea</taxon>
        <taxon>Rhabditida</taxon>
        <taxon>Tylenchina</taxon>
        <taxon>Panagrolaimomorpha</taxon>
        <taxon>Panagrolaimoidea</taxon>
        <taxon>Panagrolaimidae</taxon>
        <taxon>Panagrellus</taxon>
    </lineage>
</organism>
<evidence type="ECO:0000313" key="1">
    <source>
        <dbReference type="Proteomes" id="UP000492821"/>
    </source>
</evidence>
<accession>A0A7E4VXU5</accession>
<proteinExistence type="predicted"/>
<keyword evidence="1" id="KW-1185">Reference proteome</keyword>
<dbReference type="Proteomes" id="UP000492821">
    <property type="component" value="Unassembled WGS sequence"/>
</dbReference>
<evidence type="ECO:0000313" key="2">
    <source>
        <dbReference type="WBParaSite" id="Pan_g4933.t1"/>
    </source>
</evidence>
<protein>
    <submittedName>
        <fullName evidence="2">Proteasome subunit alpha</fullName>
    </submittedName>
</protein>
<sequence length="180" mass="19626">MEETYTGPKLIPMLSPYQIDTARVIVCRRFNNYTVLVGAKHTPDGVIFIRISDSVVLGVAGPAQIIDVSPDSDIYKAANHLLTLQLEKCDAIVADKDKMLSVNSATSEVHEIARGFVAGESFEKFQGLITSSIQPDVFVDEVIKALISENRGPHFEVVAIVGSGDYVDVKLINHPTARTL</sequence>
<reference evidence="2" key="2">
    <citation type="submission" date="2020-10" db="UniProtKB">
        <authorList>
            <consortium name="WormBaseParasite"/>
        </authorList>
    </citation>
    <scope>IDENTIFICATION</scope>
</reference>
<reference evidence="1" key="1">
    <citation type="journal article" date="2013" name="Genetics">
        <title>The draft genome and transcriptome of Panagrellus redivivus are shaped by the harsh demands of a free-living lifestyle.</title>
        <authorList>
            <person name="Srinivasan J."/>
            <person name="Dillman A.R."/>
            <person name="Macchietto M.G."/>
            <person name="Heikkinen L."/>
            <person name="Lakso M."/>
            <person name="Fracchia K.M."/>
            <person name="Antoshechkin I."/>
            <person name="Mortazavi A."/>
            <person name="Wong G."/>
            <person name="Sternberg P.W."/>
        </authorList>
    </citation>
    <scope>NUCLEOTIDE SEQUENCE [LARGE SCALE GENOMIC DNA]</scope>
    <source>
        <strain evidence="1">MT8872</strain>
    </source>
</reference>
<dbReference type="WBParaSite" id="Pan_g4933.t1">
    <property type="protein sequence ID" value="Pan_g4933.t1"/>
    <property type="gene ID" value="Pan_g4933"/>
</dbReference>
<dbReference type="AlphaFoldDB" id="A0A7E4VXU5"/>
<name>A0A7E4VXU5_PANRE</name>